<keyword evidence="1" id="KW-0175">Coiled coil</keyword>
<feature type="coiled-coil region" evidence="1">
    <location>
        <begin position="83"/>
        <end position="145"/>
    </location>
</feature>
<dbReference type="Pfam" id="PF02591">
    <property type="entry name" value="Zn_ribbon_9"/>
    <property type="match status" value="1"/>
</dbReference>
<evidence type="ECO:0000313" key="3">
    <source>
        <dbReference type="EMBL" id="VAY87194.1"/>
    </source>
</evidence>
<protein>
    <recommendedName>
        <fullName evidence="2">C4-type zinc ribbon domain-containing protein</fullName>
    </recommendedName>
</protein>
<dbReference type="AlphaFoldDB" id="A0A3B1E4X1"/>
<name>A0A3B1E4X1_9ZZZZ</name>
<gene>
    <name evidence="3" type="ORF">MNB_ARC-1_731</name>
</gene>
<organism evidence="3">
    <name type="scientific">hydrothermal vent metagenome</name>
    <dbReference type="NCBI Taxonomy" id="652676"/>
    <lineage>
        <taxon>unclassified sequences</taxon>
        <taxon>metagenomes</taxon>
        <taxon>ecological metagenomes</taxon>
    </lineage>
</organism>
<proteinExistence type="predicted"/>
<accession>A0A3B1E4X1</accession>
<dbReference type="Gene3D" id="1.10.287.1490">
    <property type="match status" value="1"/>
</dbReference>
<dbReference type="EMBL" id="UOYO01000020">
    <property type="protein sequence ID" value="VAY87194.1"/>
    <property type="molecule type" value="Genomic_DNA"/>
</dbReference>
<evidence type="ECO:0000256" key="1">
    <source>
        <dbReference type="SAM" id="Coils"/>
    </source>
</evidence>
<dbReference type="InterPro" id="IPR003743">
    <property type="entry name" value="Zf-RING_7"/>
</dbReference>
<dbReference type="PANTHER" id="PTHR39082:SF1">
    <property type="entry name" value="SCAVENGER RECEPTOR CLASS A MEMBER 3"/>
    <property type="match status" value="1"/>
</dbReference>
<feature type="domain" description="C4-type zinc ribbon" evidence="2">
    <location>
        <begin position="198"/>
        <end position="230"/>
    </location>
</feature>
<dbReference type="PANTHER" id="PTHR39082">
    <property type="entry name" value="PHOSPHOLIPASE C-BETA-2-RELATED"/>
    <property type="match status" value="1"/>
</dbReference>
<reference evidence="3" key="1">
    <citation type="submission" date="2018-10" db="EMBL/GenBank/DDBJ databases">
        <authorList>
            <person name="Aoki K."/>
        </authorList>
    </citation>
    <scope>NUCLEOTIDE SEQUENCE</scope>
</reference>
<sequence>MNKDLEQLIQLSKYDIAITEFEPKIANENAKLNVFLKTINVLNEQIENLYHNIDENKNKKIKNDIHLKELSSKVEEIKEKGTVVKTEREIKALQLEEEIAKEQINFANDEIVRLDYLISKKEEEIATLKEELTNEEESAKEIRLSVETIVKDLELARTEVSKHRTHLFEKVNQKVLIFYEKIRKWAKEKSVVPVKHQACYGCHMKINDRLYYEFISSDDIKTCPHCGRIIYIEENQA</sequence>
<evidence type="ECO:0000259" key="2">
    <source>
        <dbReference type="Pfam" id="PF02591"/>
    </source>
</evidence>
<dbReference type="InterPro" id="IPR052376">
    <property type="entry name" value="Oxidative_Scav/Glycosyltrans"/>
</dbReference>